<dbReference type="EMBL" id="FQUU01000017">
    <property type="protein sequence ID" value="SHF72995.1"/>
    <property type="molecule type" value="Genomic_DNA"/>
</dbReference>
<dbReference type="Gene3D" id="3.30.70.940">
    <property type="entry name" value="NusG, N-terminal domain"/>
    <property type="match status" value="1"/>
</dbReference>
<dbReference type="GO" id="GO:0006354">
    <property type="term" value="P:DNA-templated transcription elongation"/>
    <property type="evidence" value="ECO:0007669"/>
    <property type="project" value="InterPro"/>
</dbReference>
<dbReference type="CDD" id="cd09895">
    <property type="entry name" value="NGN_SP_UpxY"/>
    <property type="match status" value="1"/>
</dbReference>
<organism evidence="5 6">
    <name type="scientific">Flavisolibacter ginsengisoli DSM 18119</name>
    <dbReference type="NCBI Taxonomy" id="1121884"/>
    <lineage>
        <taxon>Bacteria</taxon>
        <taxon>Pseudomonadati</taxon>
        <taxon>Bacteroidota</taxon>
        <taxon>Chitinophagia</taxon>
        <taxon>Chitinophagales</taxon>
        <taxon>Chitinophagaceae</taxon>
        <taxon>Flavisolibacter</taxon>
    </lineage>
</organism>
<dbReference type="Pfam" id="PF02357">
    <property type="entry name" value="NusG"/>
    <property type="match status" value="1"/>
</dbReference>
<evidence type="ECO:0000313" key="5">
    <source>
        <dbReference type="EMBL" id="SHF72995.1"/>
    </source>
</evidence>
<dbReference type="InterPro" id="IPR036735">
    <property type="entry name" value="NGN_dom_sf"/>
</dbReference>
<accession>A0A1M5E1A4</accession>
<dbReference type="Proteomes" id="UP000184048">
    <property type="component" value="Unassembled WGS sequence"/>
</dbReference>
<keyword evidence="6" id="KW-1185">Reference proteome</keyword>
<proteinExistence type="predicted"/>
<keyword evidence="3" id="KW-0804">Transcription</keyword>
<dbReference type="SMART" id="SM00738">
    <property type="entry name" value="NGN"/>
    <property type="match status" value="1"/>
</dbReference>
<evidence type="ECO:0000256" key="1">
    <source>
        <dbReference type="ARBA" id="ARBA00022814"/>
    </source>
</evidence>
<dbReference type="RefSeq" id="WP_072836519.1">
    <property type="nucleotide sequence ID" value="NZ_FQUU01000017.1"/>
</dbReference>
<reference evidence="5 6" key="1">
    <citation type="submission" date="2016-11" db="EMBL/GenBank/DDBJ databases">
        <authorList>
            <person name="Jaros S."/>
            <person name="Januszkiewicz K."/>
            <person name="Wedrychowicz H."/>
        </authorList>
    </citation>
    <scope>NUCLEOTIDE SEQUENCE [LARGE SCALE GENOMIC DNA]</scope>
    <source>
        <strain evidence="5 6">DSM 18119</strain>
    </source>
</reference>
<name>A0A1M5E1A4_9BACT</name>
<feature type="domain" description="NusG-like N-terminal" evidence="4">
    <location>
        <begin position="4"/>
        <end position="101"/>
    </location>
</feature>
<evidence type="ECO:0000259" key="4">
    <source>
        <dbReference type="SMART" id="SM00738"/>
    </source>
</evidence>
<dbReference type="InterPro" id="IPR043425">
    <property type="entry name" value="NusG-like"/>
</dbReference>
<dbReference type="AlphaFoldDB" id="A0A1M5E1A4"/>
<evidence type="ECO:0000256" key="2">
    <source>
        <dbReference type="ARBA" id="ARBA00023015"/>
    </source>
</evidence>
<evidence type="ECO:0000256" key="3">
    <source>
        <dbReference type="ARBA" id="ARBA00023163"/>
    </source>
</evidence>
<evidence type="ECO:0000313" key="6">
    <source>
        <dbReference type="Proteomes" id="UP000184048"/>
    </source>
</evidence>
<gene>
    <name evidence="5" type="ORF">SAMN02745131_03383</name>
</gene>
<dbReference type="STRING" id="1121884.SAMN02745131_03383"/>
<sequence length="181" mass="20849">MNNEAQWFAVYTKPRWEKKVAGLFEKRGIEHYCPLNKVVRQWSDRKKTVLEPLFKSYVFINITAEELTKVRMTDGVVNLVYWLGKPAVIRNEEIDTIKRFLNDHENVVLEKTEVSVNDRVCIMTGPFLDQHGRVIEITNKLVKVQLPSLGFAMVAQVARESVRVIPIETASGRYESVVGSR</sequence>
<dbReference type="GO" id="GO:0031564">
    <property type="term" value="P:transcription antitermination"/>
    <property type="evidence" value="ECO:0007669"/>
    <property type="project" value="UniProtKB-KW"/>
</dbReference>
<dbReference type="InterPro" id="IPR008991">
    <property type="entry name" value="Translation_prot_SH3-like_sf"/>
</dbReference>
<protein>
    <submittedName>
        <fullName evidence="5">Transcription antitermination factor NusG</fullName>
    </submittedName>
</protein>
<dbReference type="NCBIfam" id="NF033644">
    <property type="entry name" value="antiterm_UpxY"/>
    <property type="match status" value="1"/>
</dbReference>
<dbReference type="OrthoDB" id="9796143at2"/>
<keyword evidence="1" id="KW-0889">Transcription antitermination</keyword>
<dbReference type="PANTHER" id="PTHR30265">
    <property type="entry name" value="RHO-INTERACTING TRANSCRIPTION TERMINATION FACTOR NUSG"/>
    <property type="match status" value="1"/>
</dbReference>
<keyword evidence="2" id="KW-0805">Transcription regulation</keyword>
<dbReference type="InterPro" id="IPR006645">
    <property type="entry name" value="NGN-like_dom"/>
</dbReference>
<dbReference type="SUPFAM" id="SSF50104">
    <property type="entry name" value="Translation proteins SH3-like domain"/>
    <property type="match status" value="1"/>
</dbReference>
<dbReference type="SUPFAM" id="SSF82679">
    <property type="entry name" value="N-utilization substance G protein NusG, N-terminal domain"/>
    <property type="match status" value="1"/>
</dbReference>
<dbReference type="PANTHER" id="PTHR30265:SF4">
    <property type="entry name" value="KOW MOTIF FAMILY PROTEIN, EXPRESSED"/>
    <property type="match status" value="1"/>
</dbReference>